<dbReference type="Gramene" id="TuG1812G0500004073.01.T01">
    <property type="protein sequence ID" value="TuG1812G0500004073.01.T01.cds353369"/>
    <property type="gene ID" value="TuG1812G0500004073.01"/>
</dbReference>
<evidence type="ECO:0000313" key="3">
    <source>
        <dbReference type="Proteomes" id="UP000015106"/>
    </source>
</evidence>
<reference evidence="3" key="1">
    <citation type="journal article" date="2013" name="Nature">
        <title>Draft genome of the wheat A-genome progenitor Triticum urartu.</title>
        <authorList>
            <person name="Ling H.Q."/>
            <person name="Zhao S."/>
            <person name="Liu D."/>
            <person name="Wang J."/>
            <person name="Sun H."/>
            <person name="Zhang C."/>
            <person name="Fan H."/>
            <person name="Li D."/>
            <person name="Dong L."/>
            <person name="Tao Y."/>
            <person name="Gao C."/>
            <person name="Wu H."/>
            <person name="Li Y."/>
            <person name="Cui Y."/>
            <person name="Guo X."/>
            <person name="Zheng S."/>
            <person name="Wang B."/>
            <person name="Yu K."/>
            <person name="Liang Q."/>
            <person name="Yang W."/>
            <person name="Lou X."/>
            <person name="Chen J."/>
            <person name="Feng M."/>
            <person name="Jian J."/>
            <person name="Zhang X."/>
            <person name="Luo G."/>
            <person name="Jiang Y."/>
            <person name="Liu J."/>
            <person name="Wang Z."/>
            <person name="Sha Y."/>
            <person name="Zhang B."/>
            <person name="Wu H."/>
            <person name="Tang D."/>
            <person name="Shen Q."/>
            <person name="Xue P."/>
            <person name="Zou S."/>
            <person name="Wang X."/>
            <person name="Liu X."/>
            <person name="Wang F."/>
            <person name="Yang Y."/>
            <person name="An X."/>
            <person name="Dong Z."/>
            <person name="Zhang K."/>
            <person name="Zhang X."/>
            <person name="Luo M.C."/>
            <person name="Dvorak J."/>
            <person name="Tong Y."/>
            <person name="Wang J."/>
            <person name="Yang H."/>
            <person name="Li Z."/>
            <person name="Wang D."/>
            <person name="Zhang A."/>
            <person name="Wang J."/>
        </authorList>
    </citation>
    <scope>NUCLEOTIDE SEQUENCE</scope>
    <source>
        <strain evidence="3">cv. G1812</strain>
    </source>
</reference>
<organism evidence="2 3">
    <name type="scientific">Triticum urartu</name>
    <name type="common">Red wild einkorn</name>
    <name type="synonym">Crithodium urartu</name>
    <dbReference type="NCBI Taxonomy" id="4572"/>
    <lineage>
        <taxon>Eukaryota</taxon>
        <taxon>Viridiplantae</taxon>
        <taxon>Streptophyta</taxon>
        <taxon>Embryophyta</taxon>
        <taxon>Tracheophyta</taxon>
        <taxon>Spermatophyta</taxon>
        <taxon>Magnoliopsida</taxon>
        <taxon>Liliopsida</taxon>
        <taxon>Poales</taxon>
        <taxon>Poaceae</taxon>
        <taxon>BOP clade</taxon>
        <taxon>Pooideae</taxon>
        <taxon>Triticodae</taxon>
        <taxon>Triticeae</taxon>
        <taxon>Triticinae</taxon>
        <taxon>Triticum</taxon>
    </lineage>
</organism>
<dbReference type="EnsemblPlants" id="TuG1812G0500004073.01.T01">
    <property type="protein sequence ID" value="TuG1812G0500004073.01.T01.cds353369"/>
    <property type="gene ID" value="TuG1812G0500004073.01"/>
</dbReference>
<evidence type="ECO:0000313" key="2">
    <source>
        <dbReference type="EnsemblPlants" id="TuG1812G0500004073.01.T01.cds353369"/>
    </source>
</evidence>
<sequence>QLKTQRRRGGAAVVQPPPPLRAQDGAAPARERERARAAHHTERLLPRRLLAPGHLHAEAAGQPGRVERQVHRVERRHRRAALAREHEPRGRADGRRRDLRPRRHPVAEHQRARHPFVSVSRALLPPHGTRRGRMDVHRDIAEA</sequence>
<reference evidence="2" key="2">
    <citation type="submission" date="2018-03" db="EMBL/GenBank/DDBJ databases">
        <title>The Triticum urartu genome reveals the dynamic nature of wheat genome evolution.</title>
        <authorList>
            <person name="Ling H."/>
            <person name="Ma B."/>
            <person name="Shi X."/>
            <person name="Liu H."/>
            <person name="Dong L."/>
            <person name="Sun H."/>
            <person name="Cao Y."/>
            <person name="Gao Q."/>
            <person name="Zheng S."/>
            <person name="Li Y."/>
            <person name="Yu Y."/>
            <person name="Du H."/>
            <person name="Qi M."/>
            <person name="Li Y."/>
            <person name="Yu H."/>
            <person name="Cui Y."/>
            <person name="Wang N."/>
            <person name="Chen C."/>
            <person name="Wu H."/>
            <person name="Zhao Y."/>
            <person name="Zhang J."/>
            <person name="Li Y."/>
            <person name="Zhou W."/>
            <person name="Zhang B."/>
            <person name="Hu W."/>
            <person name="Eijk M."/>
            <person name="Tang J."/>
            <person name="Witsenboer H."/>
            <person name="Zhao S."/>
            <person name="Li Z."/>
            <person name="Zhang A."/>
            <person name="Wang D."/>
            <person name="Liang C."/>
        </authorList>
    </citation>
    <scope>NUCLEOTIDE SEQUENCE [LARGE SCALE GENOMIC DNA]</scope>
    <source>
        <strain evidence="2">cv. G1812</strain>
    </source>
</reference>
<name>A0A8R7QG01_TRIUA</name>
<accession>A0A8R7QG01</accession>
<feature type="region of interest" description="Disordered" evidence="1">
    <location>
        <begin position="1"/>
        <end position="143"/>
    </location>
</feature>
<keyword evidence="3" id="KW-1185">Reference proteome</keyword>
<feature type="compositionally biased region" description="Basic and acidic residues" evidence="1">
    <location>
        <begin position="132"/>
        <end position="143"/>
    </location>
</feature>
<dbReference type="Proteomes" id="UP000015106">
    <property type="component" value="Chromosome 5"/>
</dbReference>
<protein>
    <submittedName>
        <fullName evidence="2">Uncharacterized protein</fullName>
    </submittedName>
</protein>
<feature type="compositionally biased region" description="Basic and acidic residues" evidence="1">
    <location>
        <begin position="82"/>
        <end position="96"/>
    </location>
</feature>
<evidence type="ECO:0000256" key="1">
    <source>
        <dbReference type="SAM" id="MobiDB-lite"/>
    </source>
</evidence>
<proteinExistence type="predicted"/>
<reference evidence="2" key="3">
    <citation type="submission" date="2022-06" db="UniProtKB">
        <authorList>
            <consortium name="EnsemblPlants"/>
        </authorList>
    </citation>
    <scope>IDENTIFICATION</scope>
</reference>
<dbReference type="AlphaFoldDB" id="A0A8R7QG01"/>
<feature type="compositionally biased region" description="Basic and acidic residues" evidence="1">
    <location>
        <begin position="29"/>
        <end position="45"/>
    </location>
</feature>